<reference evidence="1" key="2">
    <citation type="journal article" date="2024" name="Toxins">
        <title>Genome Sequence Analysis of Native Xenorhabdus Strains Isolated from Entomopathogenic Nematodes in Argentina.</title>
        <authorList>
            <person name="Palma L."/>
            <person name="Frizzo L."/>
            <person name="Kaiser S."/>
            <person name="Berry C."/>
            <person name="Caballero P."/>
            <person name="Bode H.B."/>
            <person name="Del Valle E.E."/>
        </authorList>
    </citation>
    <scope>NUCLEOTIDE SEQUENCE</scope>
    <source>
        <strain evidence="1">M</strain>
    </source>
</reference>
<gene>
    <name evidence="1" type="ORF">ID854_07520</name>
</gene>
<proteinExistence type="predicted"/>
<dbReference type="Proteomes" id="UP001193920">
    <property type="component" value="Unassembled WGS sequence"/>
</dbReference>
<sequence length="94" mass="10432">MNEELVNNLKNDITNLQTAVHILNDNSKHLLVRSEIILSVLSAMVATGLLNRDILAKIINGLSFDSSEYSDLNDVAEIEKSVVIRLLDKVKVSE</sequence>
<dbReference type="AlphaFoldDB" id="A0AAW3YS28"/>
<evidence type="ECO:0000313" key="1">
    <source>
        <dbReference type="EMBL" id="MBD2800307.1"/>
    </source>
</evidence>
<dbReference type="EMBL" id="JACXBF010000165">
    <property type="protein sequence ID" value="MBD2800307.1"/>
    <property type="molecule type" value="Genomic_DNA"/>
</dbReference>
<comment type="caution">
    <text evidence="1">The sequence shown here is derived from an EMBL/GenBank/DDBJ whole genome shotgun (WGS) entry which is preliminary data.</text>
</comment>
<name>A0AAW3YS28_9GAMM</name>
<accession>A0AAW3YS28</accession>
<organism evidence="1">
    <name type="scientific">Xenorhabdus szentirmaii</name>
    <dbReference type="NCBI Taxonomy" id="290112"/>
    <lineage>
        <taxon>Bacteria</taxon>
        <taxon>Pseudomonadati</taxon>
        <taxon>Pseudomonadota</taxon>
        <taxon>Gammaproteobacteria</taxon>
        <taxon>Enterobacterales</taxon>
        <taxon>Morganellaceae</taxon>
        <taxon>Xenorhabdus</taxon>
    </lineage>
</organism>
<protein>
    <submittedName>
        <fullName evidence="1">Uncharacterized protein</fullName>
    </submittedName>
</protein>
<reference evidence="1" key="1">
    <citation type="submission" date="2020-09" db="EMBL/GenBank/DDBJ databases">
        <authorList>
            <person name="Palma L."/>
            <person name="Caballero P."/>
            <person name="Berry C."/>
            <person name="Del Valle E."/>
        </authorList>
    </citation>
    <scope>NUCLEOTIDE SEQUENCE</scope>
    <source>
        <strain evidence="1">M</strain>
    </source>
</reference>
<dbReference type="RefSeq" id="WP_323862137.1">
    <property type="nucleotide sequence ID" value="NZ_JACXBC010000031.1"/>
</dbReference>